<protein>
    <recommendedName>
        <fullName evidence="1">ATP-dependent DNA helicase</fullName>
        <ecNumber evidence="1">5.6.2.3</ecNumber>
    </recommendedName>
</protein>
<name>A0A6L2NTK7_TANCI</name>
<comment type="cofactor">
    <cofactor evidence="1">
        <name>Mg(2+)</name>
        <dbReference type="ChEBI" id="CHEBI:18420"/>
    </cofactor>
</comment>
<dbReference type="InterPro" id="IPR027417">
    <property type="entry name" value="P-loop_NTPase"/>
</dbReference>
<dbReference type="GO" id="GO:0006281">
    <property type="term" value="P:DNA repair"/>
    <property type="evidence" value="ECO:0007669"/>
    <property type="project" value="UniProtKB-KW"/>
</dbReference>
<dbReference type="EMBL" id="BKCJ010010016">
    <property type="protein sequence ID" value="GEU89691.1"/>
    <property type="molecule type" value="Genomic_DNA"/>
</dbReference>
<organism evidence="5">
    <name type="scientific">Tanacetum cinerariifolium</name>
    <name type="common">Dalmatian daisy</name>
    <name type="synonym">Chrysanthemum cinerariifolium</name>
    <dbReference type="NCBI Taxonomy" id="118510"/>
    <lineage>
        <taxon>Eukaryota</taxon>
        <taxon>Viridiplantae</taxon>
        <taxon>Streptophyta</taxon>
        <taxon>Embryophyta</taxon>
        <taxon>Tracheophyta</taxon>
        <taxon>Spermatophyta</taxon>
        <taxon>Magnoliopsida</taxon>
        <taxon>eudicotyledons</taxon>
        <taxon>Gunneridae</taxon>
        <taxon>Pentapetalae</taxon>
        <taxon>asterids</taxon>
        <taxon>campanulids</taxon>
        <taxon>Asterales</taxon>
        <taxon>Asteraceae</taxon>
        <taxon>Asteroideae</taxon>
        <taxon>Anthemideae</taxon>
        <taxon>Anthemidinae</taxon>
        <taxon>Tanacetum</taxon>
    </lineage>
</organism>
<reference evidence="5" key="1">
    <citation type="journal article" date="2019" name="Sci. Rep.">
        <title>Draft genome of Tanacetum cinerariifolium, the natural source of mosquito coil.</title>
        <authorList>
            <person name="Yamashiro T."/>
            <person name="Shiraishi A."/>
            <person name="Satake H."/>
            <person name="Nakayama K."/>
        </authorList>
    </citation>
    <scope>NUCLEOTIDE SEQUENCE</scope>
</reference>
<dbReference type="PANTHER" id="PTHR10492">
    <property type="match status" value="1"/>
</dbReference>
<dbReference type="GO" id="GO:0005524">
    <property type="term" value="F:ATP binding"/>
    <property type="evidence" value="ECO:0007669"/>
    <property type="project" value="UniProtKB-KW"/>
</dbReference>
<keyword evidence="1" id="KW-0233">DNA recombination</keyword>
<dbReference type="Gene3D" id="3.40.50.300">
    <property type="entry name" value="P-loop containing nucleotide triphosphate hydrolases"/>
    <property type="match status" value="1"/>
</dbReference>
<evidence type="ECO:0000259" key="3">
    <source>
        <dbReference type="Pfam" id="PF14214"/>
    </source>
</evidence>
<keyword evidence="1 5" id="KW-0347">Helicase</keyword>
<dbReference type="GO" id="GO:0043139">
    <property type="term" value="F:5'-3' DNA helicase activity"/>
    <property type="evidence" value="ECO:0007669"/>
    <property type="project" value="UniProtKB-EC"/>
</dbReference>
<evidence type="ECO:0000259" key="2">
    <source>
        <dbReference type="Pfam" id="PF05970"/>
    </source>
</evidence>
<sequence>MNPNNPVDYDTYDHYDVYFQSDYDQYTRDYEAYEHFVALCEQEAGGSSSDPKRRRTYIPHERETAEQRLLEDYHESWFNGLRLKNSKRLPWKSRPSPCGGIYSVGRVVDGRHIGNINDAGLCSSGNVIDDVGCGFHVDEFIGTRGLQTLVASSSANRKRIKYVMYRTTTSNVGSSSSTTRRGLHSGRHNANTSVSNDDSVFLADTSNVHTNDYSLRGNRTGRVVLRTYEIYPEYIQLLLWDHHFMKNIRAYNQVFSMTSLGARVDDSINVGRGPYAFKFSGQLYHWLGSLCPVEGDPPKFLQLYVYDTENELDNRMAHFGGDNSGLRRDIVEEVPPFKVRLFNVVGAREYELPIGDMLGAIVYELGPNAEMDFDIVIEQRIGQPQRVSKLHPSYMALQFPLLFVYDEDGYSKDMKMVRVSGVSSDEDRRLTIHTCFMIVIDYIRDHQNDIRNDYLSGIYDAIRREDSDGSDCGGRLILPQSFTGGPRYMYIHYLDALAICRVHRNPTYFITFTLWIDEASGTQNQEEIDNYISAELPSEKVDPEVLAVASSGIASLLLPSRHTTHSRFKLPLDVNDSSVCSVTKNTQLATLLKEIDLIVLDESSINDWQCFETLDRTLQDILDTPTNFFGGKPIMLGGDFRQTLTTQKKEVSTFAERLLNVGDGTLGVPDDTDPANTSWIEIPAQFKIPDDENDVTKLINFIYDEHTLLHPTAKDLQDKEIVCPKNAPLDVINAKIMNMLLGHNTTYISNDEAMPYEHDVGEVKLLYPTEYLNTLNFAGIPPHELNLKIGTPIMLLRNINIIDGLCNGTHMIIKQLLPKVIEAQIINGTRISQKAYIPRIPLTMKDPKLPFIFKRK</sequence>
<evidence type="ECO:0000259" key="4">
    <source>
        <dbReference type="Pfam" id="PF21530"/>
    </source>
</evidence>
<dbReference type="SUPFAM" id="SSF52540">
    <property type="entry name" value="P-loop containing nucleoside triphosphate hydrolases"/>
    <property type="match status" value="1"/>
</dbReference>
<comment type="caution">
    <text evidence="5">The sequence shown here is derived from an EMBL/GenBank/DDBJ whole genome shotgun (WGS) entry which is preliminary data.</text>
</comment>
<keyword evidence="1" id="KW-0067">ATP-binding</keyword>
<dbReference type="PANTHER" id="PTHR10492:SF96">
    <property type="entry name" value="ATP-DEPENDENT DNA HELICASE"/>
    <property type="match status" value="1"/>
</dbReference>
<comment type="similarity">
    <text evidence="1">Belongs to the helicase family.</text>
</comment>
<keyword evidence="1" id="KW-0234">DNA repair</keyword>
<feature type="domain" description="DNA helicase Pif1-like 2B" evidence="4">
    <location>
        <begin position="770"/>
        <end position="816"/>
    </location>
</feature>
<keyword evidence="1" id="KW-0378">Hydrolase</keyword>
<feature type="domain" description="Helitron helicase-like" evidence="3">
    <location>
        <begin position="441"/>
        <end position="513"/>
    </location>
</feature>
<comment type="catalytic activity">
    <reaction evidence="1">
        <text>ATP + H2O = ADP + phosphate + H(+)</text>
        <dbReference type="Rhea" id="RHEA:13065"/>
        <dbReference type="ChEBI" id="CHEBI:15377"/>
        <dbReference type="ChEBI" id="CHEBI:15378"/>
        <dbReference type="ChEBI" id="CHEBI:30616"/>
        <dbReference type="ChEBI" id="CHEBI:43474"/>
        <dbReference type="ChEBI" id="CHEBI:456216"/>
        <dbReference type="EC" id="5.6.2.3"/>
    </reaction>
</comment>
<feature type="domain" description="DNA helicase Pif1-like DEAD-box helicase" evidence="2">
    <location>
        <begin position="531"/>
        <end position="645"/>
    </location>
</feature>
<dbReference type="InterPro" id="IPR025476">
    <property type="entry name" value="Helitron_helicase-like"/>
</dbReference>
<dbReference type="GO" id="GO:0000723">
    <property type="term" value="P:telomere maintenance"/>
    <property type="evidence" value="ECO:0007669"/>
    <property type="project" value="InterPro"/>
</dbReference>
<dbReference type="GO" id="GO:0016787">
    <property type="term" value="F:hydrolase activity"/>
    <property type="evidence" value="ECO:0007669"/>
    <property type="project" value="UniProtKB-KW"/>
</dbReference>
<dbReference type="AlphaFoldDB" id="A0A6L2NTK7"/>
<dbReference type="Pfam" id="PF14214">
    <property type="entry name" value="Helitron_like_N"/>
    <property type="match status" value="1"/>
</dbReference>
<proteinExistence type="inferred from homology"/>
<dbReference type="Pfam" id="PF21530">
    <property type="entry name" value="Pif1_2B_dom"/>
    <property type="match status" value="1"/>
</dbReference>
<evidence type="ECO:0000256" key="1">
    <source>
        <dbReference type="RuleBase" id="RU363044"/>
    </source>
</evidence>
<dbReference type="EC" id="5.6.2.3" evidence="1"/>
<evidence type="ECO:0000313" key="5">
    <source>
        <dbReference type="EMBL" id="GEU89691.1"/>
    </source>
</evidence>
<gene>
    <name evidence="5" type="ORF">Tci_061669</name>
</gene>
<dbReference type="InterPro" id="IPR049163">
    <property type="entry name" value="Pif1-like_2B_dom"/>
</dbReference>
<dbReference type="Pfam" id="PF05970">
    <property type="entry name" value="PIF1"/>
    <property type="match status" value="1"/>
</dbReference>
<dbReference type="GO" id="GO:0006310">
    <property type="term" value="P:DNA recombination"/>
    <property type="evidence" value="ECO:0007669"/>
    <property type="project" value="UniProtKB-KW"/>
</dbReference>
<dbReference type="InterPro" id="IPR010285">
    <property type="entry name" value="DNA_helicase_pif1-like_DEAD"/>
</dbReference>
<keyword evidence="1" id="KW-0227">DNA damage</keyword>
<accession>A0A6L2NTK7</accession>
<keyword evidence="1" id="KW-0547">Nucleotide-binding</keyword>